<organism evidence="2 3">
    <name type="scientific">Parapedobacter deserti</name>
    <dbReference type="NCBI Taxonomy" id="1912957"/>
    <lineage>
        <taxon>Bacteria</taxon>
        <taxon>Pseudomonadati</taxon>
        <taxon>Bacteroidota</taxon>
        <taxon>Sphingobacteriia</taxon>
        <taxon>Sphingobacteriales</taxon>
        <taxon>Sphingobacteriaceae</taxon>
        <taxon>Parapedobacter</taxon>
    </lineage>
</organism>
<sequence length="87" mass="9663">MAIKKESAQVSAESDKLRDKKGEDLIRPRNDLKDKETQKNYEAGVDPQDEQINPVPEGDGTDRGDSKPGGGNRLHEDTSSEKAEQRK</sequence>
<name>A0ABV7JSC8_9SPHI</name>
<protein>
    <submittedName>
        <fullName evidence="2">Uncharacterized protein</fullName>
    </submittedName>
</protein>
<feature type="compositionally biased region" description="Basic and acidic residues" evidence="1">
    <location>
        <begin position="73"/>
        <end position="87"/>
    </location>
</feature>
<comment type="caution">
    <text evidence="2">The sequence shown here is derived from an EMBL/GenBank/DDBJ whole genome shotgun (WGS) entry which is preliminary data.</text>
</comment>
<dbReference type="Proteomes" id="UP001595526">
    <property type="component" value="Unassembled WGS sequence"/>
</dbReference>
<dbReference type="RefSeq" id="WP_379024220.1">
    <property type="nucleotide sequence ID" value="NZ_JBHRTA010000038.1"/>
</dbReference>
<feature type="region of interest" description="Disordered" evidence="1">
    <location>
        <begin position="1"/>
        <end position="87"/>
    </location>
</feature>
<feature type="compositionally biased region" description="Basic and acidic residues" evidence="1">
    <location>
        <begin position="1"/>
        <end position="39"/>
    </location>
</feature>
<evidence type="ECO:0000256" key="1">
    <source>
        <dbReference type="SAM" id="MobiDB-lite"/>
    </source>
</evidence>
<evidence type="ECO:0000313" key="2">
    <source>
        <dbReference type="EMBL" id="MFC3199011.1"/>
    </source>
</evidence>
<accession>A0ABV7JSC8</accession>
<evidence type="ECO:0000313" key="3">
    <source>
        <dbReference type="Proteomes" id="UP001595526"/>
    </source>
</evidence>
<gene>
    <name evidence="2" type="ORF">ACFOET_15410</name>
</gene>
<keyword evidence="3" id="KW-1185">Reference proteome</keyword>
<dbReference type="EMBL" id="JBHRTA010000038">
    <property type="protein sequence ID" value="MFC3199011.1"/>
    <property type="molecule type" value="Genomic_DNA"/>
</dbReference>
<reference evidence="3" key="1">
    <citation type="journal article" date="2019" name="Int. J. Syst. Evol. Microbiol.">
        <title>The Global Catalogue of Microorganisms (GCM) 10K type strain sequencing project: providing services to taxonomists for standard genome sequencing and annotation.</title>
        <authorList>
            <consortium name="The Broad Institute Genomics Platform"/>
            <consortium name="The Broad Institute Genome Sequencing Center for Infectious Disease"/>
            <person name="Wu L."/>
            <person name="Ma J."/>
        </authorList>
    </citation>
    <scope>NUCLEOTIDE SEQUENCE [LARGE SCALE GENOMIC DNA]</scope>
    <source>
        <strain evidence="3">KCTC 52416</strain>
    </source>
</reference>
<proteinExistence type="predicted"/>